<keyword evidence="2" id="KW-0802">TPR repeat</keyword>
<evidence type="ECO:0000256" key="1">
    <source>
        <dbReference type="ARBA" id="ARBA00006995"/>
    </source>
</evidence>
<gene>
    <name evidence="3" type="primary">Dana\GF10410</name>
    <name evidence="3" type="synonym">dana_GLEANR_10365</name>
    <name evidence="3" type="ORF">GF10410</name>
</gene>
<dbReference type="InterPro" id="IPR038906">
    <property type="entry name" value="TTC36"/>
</dbReference>
<dbReference type="OrthoDB" id="539634at2759"/>
<accession>A0A0P8XUQ3</accession>
<dbReference type="SUPFAM" id="SSF48452">
    <property type="entry name" value="TPR-like"/>
    <property type="match status" value="1"/>
</dbReference>
<name>A0A0P8XUQ3_DROAN</name>
<dbReference type="Proteomes" id="UP000007801">
    <property type="component" value="Unassembled WGS sequence"/>
</dbReference>
<dbReference type="PANTHER" id="PTHR21405:SF0">
    <property type="entry name" value="TETRATRICOPEPTIDE REPEAT PROTEIN 36"/>
    <property type="match status" value="1"/>
</dbReference>
<sequence length="124" mass="13798">MPQSNLKLSKHDQQVLESIFNPLELSGFQGANSFVPCESDLKDGCVEPETNAVKASKDLEHRAICSSEKGDVQEALDLFQKALSLSERASVLNNRAQTFRLAKRDQDGATILRNTFFLHFQNSS</sequence>
<evidence type="ECO:0000313" key="3">
    <source>
        <dbReference type="EMBL" id="KPU78458.1"/>
    </source>
</evidence>
<dbReference type="AlphaFoldDB" id="A0A0P8XUQ3"/>
<comment type="similarity">
    <text evidence="1">Belongs to the TTC36 family.</text>
</comment>
<evidence type="ECO:0000313" key="4">
    <source>
        <dbReference type="Proteomes" id="UP000007801"/>
    </source>
</evidence>
<keyword evidence="4" id="KW-1185">Reference proteome</keyword>
<protein>
    <submittedName>
        <fullName evidence="3">Uncharacterized protein, isoform B</fullName>
    </submittedName>
</protein>
<dbReference type="Gene3D" id="1.25.40.10">
    <property type="entry name" value="Tetratricopeptide repeat domain"/>
    <property type="match status" value="1"/>
</dbReference>
<dbReference type="InterPro" id="IPR019734">
    <property type="entry name" value="TPR_rpt"/>
</dbReference>
<dbReference type="PROSITE" id="PS50005">
    <property type="entry name" value="TPR"/>
    <property type="match status" value="1"/>
</dbReference>
<dbReference type="PANTHER" id="PTHR21405">
    <property type="entry name" value="CDNA SEQUENCE BC021608"/>
    <property type="match status" value="1"/>
</dbReference>
<feature type="repeat" description="TPR" evidence="2">
    <location>
        <begin position="56"/>
        <end position="89"/>
    </location>
</feature>
<dbReference type="InterPro" id="IPR011990">
    <property type="entry name" value="TPR-like_helical_dom_sf"/>
</dbReference>
<organism evidence="3 4">
    <name type="scientific">Drosophila ananassae</name>
    <name type="common">Fruit fly</name>
    <dbReference type="NCBI Taxonomy" id="7217"/>
    <lineage>
        <taxon>Eukaryota</taxon>
        <taxon>Metazoa</taxon>
        <taxon>Ecdysozoa</taxon>
        <taxon>Arthropoda</taxon>
        <taxon>Hexapoda</taxon>
        <taxon>Insecta</taxon>
        <taxon>Pterygota</taxon>
        <taxon>Neoptera</taxon>
        <taxon>Endopterygota</taxon>
        <taxon>Diptera</taxon>
        <taxon>Brachycera</taxon>
        <taxon>Muscomorpha</taxon>
        <taxon>Ephydroidea</taxon>
        <taxon>Drosophilidae</taxon>
        <taxon>Drosophila</taxon>
        <taxon>Sophophora</taxon>
    </lineage>
</organism>
<reference evidence="3 4" key="1">
    <citation type="journal article" date="2007" name="Nature">
        <title>Evolution of genes and genomes on the Drosophila phylogeny.</title>
        <authorList>
            <consortium name="Drosophila 12 Genomes Consortium"/>
            <person name="Clark A.G."/>
            <person name="Eisen M.B."/>
            <person name="Smith D.R."/>
            <person name="Bergman C.M."/>
            <person name="Oliver B."/>
            <person name="Markow T.A."/>
            <person name="Kaufman T.C."/>
            <person name="Kellis M."/>
            <person name="Gelbart W."/>
            <person name="Iyer V.N."/>
            <person name="Pollard D.A."/>
            <person name="Sackton T.B."/>
            <person name="Larracuente A.M."/>
            <person name="Singh N.D."/>
            <person name="Abad J.P."/>
            <person name="Abt D.N."/>
            <person name="Adryan B."/>
            <person name="Aguade M."/>
            <person name="Akashi H."/>
            <person name="Anderson W.W."/>
            <person name="Aquadro C.F."/>
            <person name="Ardell D.H."/>
            <person name="Arguello R."/>
            <person name="Artieri C.G."/>
            <person name="Barbash D.A."/>
            <person name="Barker D."/>
            <person name="Barsanti P."/>
            <person name="Batterham P."/>
            <person name="Batzoglou S."/>
            <person name="Begun D."/>
            <person name="Bhutkar A."/>
            <person name="Blanco E."/>
            <person name="Bosak S.A."/>
            <person name="Bradley R.K."/>
            <person name="Brand A.D."/>
            <person name="Brent M.R."/>
            <person name="Brooks A.N."/>
            <person name="Brown R.H."/>
            <person name="Butlin R.K."/>
            <person name="Caggese C."/>
            <person name="Calvi B.R."/>
            <person name="Bernardo de Carvalho A."/>
            <person name="Caspi A."/>
            <person name="Castrezana S."/>
            <person name="Celniker S.E."/>
            <person name="Chang J.L."/>
            <person name="Chapple C."/>
            <person name="Chatterji S."/>
            <person name="Chinwalla A."/>
            <person name="Civetta A."/>
            <person name="Clifton S.W."/>
            <person name="Comeron J.M."/>
            <person name="Costello J.C."/>
            <person name="Coyne J.A."/>
            <person name="Daub J."/>
            <person name="David R.G."/>
            <person name="Delcher A.L."/>
            <person name="Delehaunty K."/>
            <person name="Do C.B."/>
            <person name="Ebling H."/>
            <person name="Edwards K."/>
            <person name="Eickbush T."/>
            <person name="Evans J.D."/>
            <person name="Filipski A."/>
            <person name="Findeiss S."/>
            <person name="Freyhult E."/>
            <person name="Fulton L."/>
            <person name="Fulton R."/>
            <person name="Garcia A.C."/>
            <person name="Gardiner A."/>
            <person name="Garfield D.A."/>
            <person name="Garvin B.E."/>
            <person name="Gibson G."/>
            <person name="Gilbert D."/>
            <person name="Gnerre S."/>
            <person name="Godfrey J."/>
            <person name="Good R."/>
            <person name="Gotea V."/>
            <person name="Gravely B."/>
            <person name="Greenberg A.J."/>
            <person name="Griffiths-Jones S."/>
            <person name="Gross S."/>
            <person name="Guigo R."/>
            <person name="Gustafson E.A."/>
            <person name="Haerty W."/>
            <person name="Hahn M.W."/>
            <person name="Halligan D.L."/>
            <person name="Halpern A.L."/>
            <person name="Halter G.M."/>
            <person name="Han M.V."/>
            <person name="Heger A."/>
            <person name="Hillier L."/>
            <person name="Hinrichs A.S."/>
            <person name="Holmes I."/>
            <person name="Hoskins R.A."/>
            <person name="Hubisz M.J."/>
            <person name="Hultmark D."/>
            <person name="Huntley M.A."/>
            <person name="Jaffe D.B."/>
            <person name="Jagadeeshan S."/>
            <person name="Jeck W.R."/>
            <person name="Johnson J."/>
            <person name="Jones C.D."/>
            <person name="Jordan W.C."/>
            <person name="Karpen G.H."/>
            <person name="Kataoka E."/>
            <person name="Keightley P.D."/>
            <person name="Kheradpour P."/>
            <person name="Kirkness E.F."/>
            <person name="Koerich L.B."/>
            <person name="Kristiansen K."/>
            <person name="Kudrna D."/>
            <person name="Kulathinal R.J."/>
            <person name="Kumar S."/>
            <person name="Kwok R."/>
            <person name="Lander E."/>
            <person name="Langley C.H."/>
            <person name="Lapoint R."/>
            <person name="Lazzaro B.P."/>
            <person name="Lee S.J."/>
            <person name="Levesque L."/>
            <person name="Li R."/>
            <person name="Lin C.F."/>
            <person name="Lin M.F."/>
            <person name="Lindblad-Toh K."/>
            <person name="Llopart A."/>
            <person name="Long M."/>
            <person name="Low L."/>
            <person name="Lozovsky E."/>
            <person name="Lu J."/>
            <person name="Luo M."/>
            <person name="Machado C.A."/>
            <person name="Makalowski W."/>
            <person name="Marzo M."/>
            <person name="Matsuda M."/>
            <person name="Matzkin L."/>
            <person name="McAllister B."/>
            <person name="McBride C.S."/>
            <person name="McKernan B."/>
            <person name="McKernan K."/>
            <person name="Mendez-Lago M."/>
            <person name="Minx P."/>
            <person name="Mollenhauer M.U."/>
            <person name="Montooth K."/>
            <person name="Mount S.M."/>
            <person name="Mu X."/>
            <person name="Myers E."/>
            <person name="Negre B."/>
            <person name="Newfeld S."/>
            <person name="Nielsen R."/>
            <person name="Noor M.A."/>
            <person name="O'Grady P."/>
            <person name="Pachter L."/>
            <person name="Papaceit M."/>
            <person name="Parisi M.J."/>
            <person name="Parisi M."/>
            <person name="Parts L."/>
            <person name="Pedersen J.S."/>
            <person name="Pesole G."/>
            <person name="Phillippy A.M."/>
            <person name="Ponting C.P."/>
            <person name="Pop M."/>
            <person name="Porcelli D."/>
            <person name="Powell J.R."/>
            <person name="Prohaska S."/>
            <person name="Pruitt K."/>
            <person name="Puig M."/>
            <person name="Quesneville H."/>
            <person name="Ram K.R."/>
            <person name="Rand D."/>
            <person name="Rasmussen M.D."/>
            <person name="Reed L.K."/>
            <person name="Reenan R."/>
            <person name="Reily A."/>
            <person name="Remington K.A."/>
            <person name="Rieger T.T."/>
            <person name="Ritchie M.G."/>
            <person name="Robin C."/>
            <person name="Rogers Y.H."/>
            <person name="Rohde C."/>
            <person name="Rozas J."/>
            <person name="Rubenfield M.J."/>
            <person name="Ruiz A."/>
            <person name="Russo S."/>
            <person name="Salzberg S.L."/>
            <person name="Sanchez-Gracia A."/>
            <person name="Saranga D.J."/>
            <person name="Sato H."/>
            <person name="Schaeffer S.W."/>
            <person name="Schatz M.C."/>
            <person name="Schlenke T."/>
            <person name="Schwartz R."/>
            <person name="Segarra C."/>
            <person name="Singh R.S."/>
            <person name="Sirot L."/>
            <person name="Sirota M."/>
            <person name="Sisneros N.B."/>
            <person name="Smith C.D."/>
            <person name="Smith T.F."/>
            <person name="Spieth J."/>
            <person name="Stage D.E."/>
            <person name="Stark A."/>
            <person name="Stephan W."/>
            <person name="Strausberg R.L."/>
            <person name="Strempel S."/>
            <person name="Sturgill D."/>
            <person name="Sutton G."/>
            <person name="Sutton G.G."/>
            <person name="Tao W."/>
            <person name="Teichmann S."/>
            <person name="Tobari Y.N."/>
            <person name="Tomimura Y."/>
            <person name="Tsolas J.M."/>
            <person name="Valente V.L."/>
            <person name="Venter E."/>
            <person name="Venter J.C."/>
            <person name="Vicario S."/>
            <person name="Vieira F.G."/>
            <person name="Vilella A.J."/>
            <person name="Villasante A."/>
            <person name="Walenz B."/>
            <person name="Wang J."/>
            <person name="Wasserman M."/>
            <person name="Watts T."/>
            <person name="Wilson D."/>
            <person name="Wilson R.K."/>
            <person name="Wing R.A."/>
            <person name="Wolfner M.F."/>
            <person name="Wong A."/>
            <person name="Wong G.K."/>
            <person name="Wu C.I."/>
            <person name="Wu G."/>
            <person name="Yamamoto D."/>
            <person name="Yang H.P."/>
            <person name="Yang S.P."/>
            <person name="Yorke J.A."/>
            <person name="Yoshida K."/>
            <person name="Zdobnov E."/>
            <person name="Zhang P."/>
            <person name="Zhang Y."/>
            <person name="Zimin A.V."/>
            <person name="Baldwin J."/>
            <person name="Abdouelleil A."/>
            <person name="Abdulkadir J."/>
            <person name="Abebe A."/>
            <person name="Abera B."/>
            <person name="Abreu J."/>
            <person name="Acer S.C."/>
            <person name="Aftuck L."/>
            <person name="Alexander A."/>
            <person name="An P."/>
            <person name="Anderson E."/>
            <person name="Anderson S."/>
            <person name="Arachi H."/>
            <person name="Azer M."/>
            <person name="Bachantsang P."/>
            <person name="Barry A."/>
            <person name="Bayul T."/>
            <person name="Berlin A."/>
            <person name="Bessette D."/>
            <person name="Bloom T."/>
            <person name="Blye J."/>
            <person name="Boguslavskiy L."/>
            <person name="Bonnet C."/>
            <person name="Boukhgalter B."/>
            <person name="Bourzgui I."/>
            <person name="Brown A."/>
            <person name="Cahill P."/>
            <person name="Channer S."/>
            <person name="Cheshatsang Y."/>
            <person name="Chuda L."/>
            <person name="Citroen M."/>
            <person name="Collymore A."/>
            <person name="Cooke P."/>
            <person name="Costello M."/>
            <person name="D'Aco K."/>
            <person name="Daza R."/>
            <person name="De Haan G."/>
            <person name="DeGray S."/>
            <person name="DeMaso C."/>
            <person name="Dhargay N."/>
            <person name="Dooley K."/>
            <person name="Dooley E."/>
            <person name="Doricent M."/>
            <person name="Dorje P."/>
            <person name="Dorjee K."/>
            <person name="Dupes A."/>
            <person name="Elong R."/>
            <person name="Falk J."/>
            <person name="Farina A."/>
            <person name="Faro S."/>
            <person name="Ferguson D."/>
            <person name="Fisher S."/>
            <person name="Foley C.D."/>
            <person name="Franke A."/>
            <person name="Friedrich D."/>
            <person name="Gadbois L."/>
            <person name="Gearin G."/>
            <person name="Gearin C.R."/>
            <person name="Giannoukos G."/>
            <person name="Goode T."/>
            <person name="Graham J."/>
            <person name="Grandbois E."/>
            <person name="Grewal S."/>
            <person name="Gyaltsen K."/>
            <person name="Hafez N."/>
            <person name="Hagos B."/>
            <person name="Hall J."/>
            <person name="Henson C."/>
            <person name="Hollinger A."/>
            <person name="Honan T."/>
            <person name="Huard M.D."/>
            <person name="Hughes L."/>
            <person name="Hurhula B."/>
            <person name="Husby M.E."/>
            <person name="Kamat A."/>
            <person name="Kanga B."/>
            <person name="Kashin S."/>
            <person name="Khazanovich D."/>
            <person name="Kisner P."/>
            <person name="Lance K."/>
            <person name="Lara M."/>
            <person name="Lee W."/>
            <person name="Lennon N."/>
            <person name="Letendre F."/>
            <person name="LeVine R."/>
            <person name="Lipovsky A."/>
            <person name="Liu X."/>
            <person name="Liu J."/>
            <person name="Liu S."/>
            <person name="Lokyitsang T."/>
            <person name="Lokyitsang Y."/>
            <person name="Lubonja R."/>
            <person name="Lui A."/>
            <person name="MacDonald P."/>
            <person name="Magnisalis V."/>
            <person name="Maru K."/>
            <person name="Matthews C."/>
            <person name="McCusker W."/>
            <person name="McDonough S."/>
            <person name="Mehta T."/>
            <person name="Meldrim J."/>
            <person name="Meneus L."/>
            <person name="Mihai O."/>
            <person name="Mihalev A."/>
            <person name="Mihova T."/>
            <person name="Mittelman R."/>
            <person name="Mlenga V."/>
            <person name="Montmayeur A."/>
            <person name="Mulrain L."/>
            <person name="Navidi A."/>
            <person name="Naylor J."/>
            <person name="Negash T."/>
            <person name="Nguyen T."/>
            <person name="Nguyen N."/>
            <person name="Nicol R."/>
            <person name="Norbu C."/>
            <person name="Norbu N."/>
            <person name="Novod N."/>
            <person name="O'Neill B."/>
            <person name="Osman S."/>
            <person name="Markiewicz E."/>
            <person name="Oyono O.L."/>
            <person name="Patti C."/>
            <person name="Phunkhang P."/>
            <person name="Pierre F."/>
            <person name="Priest M."/>
            <person name="Raghuraman S."/>
            <person name="Rege F."/>
            <person name="Reyes R."/>
            <person name="Rise C."/>
            <person name="Rogov P."/>
            <person name="Ross K."/>
            <person name="Ryan E."/>
            <person name="Settipalli S."/>
            <person name="Shea T."/>
            <person name="Sherpa N."/>
            <person name="Shi L."/>
            <person name="Shih D."/>
            <person name="Sparrow T."/>
            <person name="Spaulding J."/>
            <person name="Stalker J."/>
            <person name="Stange-Thomann N."/>
            <person name="Stavropoulos S."/>
            <person name="Stone C."/>
            <person name="Strader C."/>
            <person name="Tesfaye S."/>
            <person name="Thomson T."/>
            <person name="Thoulutsang Y."/>
            <person name="Thoulutsang D."/>
            <person name="Topham K."/>
            <person name="Topping I."/>
            <person name="Tsamla T."/>
            <person name="Vassiliev H."/>
            <person name="Vo A."/>
            <person name="Wangchuk T."/>
            <person name="Wangdi T."/>
            <person name="Weiand M."/>
            <person name="Wilkinson J."/>
            <person name="Wilson A."/>
            <person name="Yadav S."/>
            <person name="Young G."/>
            <person name="Yu Q."/>
            <person name="Zembek L."/>
            <person name="Zhong D."/>
            <person name="Zimmer A."/>
            <person name="Zwirko Z."/>
            <person name="Jaffe D.B."/>
            <person name="Alvarez P."/>
            <person name="Brockman W."/>
            <person name="Butler J."/>
            <person name="Chin C."/>
            <person name="Gnerre S."/>
            <person name="Grabherr M."/>
            <person name="Kleber M."/>
            <person name="Mauceli E."/>
            <person name="MacCallum I."/>
        </authorList>
    </citation>
    <scope>NUCLEOTIDE SEQUENCE [LARGE SCALE GENOMIC DNA]</scope>
    <source>
        <strain evidence="4">Tucson 14024-0371.13</strain>
    </source>
</reference>
<dbReference type="SMR" id="A0A0P8XUQ3"/>
<proteinExistence type="inferred from homology"/>
<dbReference type="GO" id="GO:0006570">
    <property type="term" value="P:tyrosine metabolic process"/>
    <property type="evidence" value="ECO:0007669"/>
    <property type="project" value="TreeGrafter"/>
</dbReference>
<evidence type="ECO:0000256" key="2">
    <source>
        <dbReference type="PROSITE-ProRule" id="PRU00339"/>
    </source>
</evidence>
<dbReference type="EMBL" id="CH902618">
    <property type="protein sequence ID" value="KPU78458.1"/>
    <property type="molecule type" value="Genomic_DNA"/>
</dbReference>